<sequence length="296" mass="33244">MKPLEKHILDKRLKDFMEEFIPVDLLPHLSCLLKTDKEAIEASQRNDGPTRANSVLVDRIKRRDKGFQEFVQALRKCGNEHTALLLDPYYNYPVDATNDEVADADGSGLGFKKIGTAIDVTIEGNLLPPAENSEEQPESCSELETYLADLFKAPSSAQSKKLRRDLQEHLPQGAVFVNTAKGSIISTFRLCSEDAAKKLWLMYSEGKFQTMLQEVLVENTLKEHKKVPEKPVELKLSLGQDRFNQIQKKLAEIESEQEFDSLLMSGKEEGSAGDDEAVPEIEIDIPPGNRCIPETR</sequence>
<organism evidence="8 9">
    <name type="scientific">Desmophyllum pertusum</name>
    <dbReference type="NCBI Taxonomy" id="174260"/>
    <lineage>
        <taxon>Eukaryota</taxon>
        <taxon>Metazoa</taxon>
        <taxon>Cnidaria</taxon>
        <taxon>Anthozoa</taxon>
        <taxon>Hexacorallia</taxon>
        <taxon>Scleractinia</taxon>
        <taxon>Caryophylliina</taxon>
        <taxon>Caryophylliidae</taxon>
        <taxon>Desmophyllum</taxon>
    </lineage>
</organism>
<dbReference type="EMBL" id="MU826826">
    <property type="protein sequence ID" value="KAJ7375463.1"/>
    <property type="molecule type" value="Genomic_DNA"/>
</dbReference>
<comment type="caution">
    <text evidence="8">The sequence shown here is derived from an EMBL/GenBank/DDBJ whole genome shotgun (WGS) entry which is preliminary data.</text>
</comment>
<dbReference type="Gene3D" id="1.10.533.10">
    <property type="entry name" value="Death Domain, Fas"/>
    <property type="match status" value="1"/>
</dbReference>
<dbReference type="InterPro" id="IPR031964">
    <property type="entry name" value="CARD_dom"/>
</dbReference>
<keyword evidence="3" id="KW-0399">Innate immunity</keyword>
<evidence type="ECO:0000256" key="6">
    <source>
        <dbReference type="SAM" id="MobiDB-lite"/>
    </source>
</evidence>
<dbReference type="GO" id="GO:0005737">
    <property type="term" value="C:cytoplasm"/>
    <property type="evidence" value="ECO:0007669"/>
    <property type="project" value="UniProtKB-ARBA"/>
</dbReference>
<keyword evidence="1" id="KW-1017">Isopeptide bond</keyword>
<name>A0A9X0CV65_9CNID</name>
<evidence type="ECO:0000256" key="4">
    <source>
        <dbReference type="ARBA" id="ARBA00022843"/>
    </source>
</evidence>
<dbReference type="Proteomes" id="UP001163046">
    <property type="component" value="Unassembled WGS sequence"/>
</dbReference>
<gene>
    <name evidence="8" type="ORF">OS493_002236</name>
</gene>
<evidence type="ECO:0000313" key="9">
    <source>
        <dbReference type="Proteomes" id="UP001163046"/>
    </source>
</evidence>
<dbReference type="Pfam" id="PF16739">
    <property type="entry name" value="CARD_2"/>
    <property type="match status" value="1"/>
</dbReference>
<evidence type="ECO:0000256" key="3">
    <source>
        <dbReference type="ARBA" id="ARBA00022588"/>
    </source>
</evidence>
<feature type="domain" description="Caspase recruitment" evidence="7">
    <location>
        <begin position="4"/>
        <end position="86"/>
    </location>
</feature>
<evidence type="ECO:0000256" key="5">
    <source>
        <dbReference type="ARBA" id="ARBA00022859"/>
    </source>
</evidence>
<keyword evidence="5" id="KW-0391">Immunity</keyword>
<dbReference type="GO" id="GO:0045087">
    <property type="term" value="P:innate immune response"/>
    <property type="evidence" value="ECO:0007669"/>
    <property type="project" value="UniProtKB-KW"/>
</dbReference>
<accession>A0A9X0CV65</accession>
<protein>
    <recommendedName>
        <fullName evidence="7">Caspase recruitment domain-containing protein</fullName>
    </recommendedName>
</protein>
<dbReference type="InterPro" id="IPR011029">
    <property type="entry name" value="DEATH-like_dom_sf"/>
</dbReference>
<feature type="compositionally biased region" description="Acidic residues" evidence="6">
    <location>
        <begin position="271"/>
        <end position="283"/>
    </location>
</feature>
<evidence type="ECO:0000313" key="8">
    <source>
        <dbReference type="EMBL" id="KAJ7375463.1"/>
    </source>
</evidence>
<proteinExistence type="predicted"/>
<keyword evidence="4" id="KW-0832">Ubl conjugation</keyword>
<keyword evidence="9" id="KW-1185">Reference proteome</keyword>
<evidence type="ECO:0000256" key="2">
    <source>
        <dbReference type="ARBA" id="ARBA00022553"/>
    </source>
</evidence>
<dbReference type="OrthoDB" id="5962156at2759"/>
<keyword evidence="2" id="KW-0597">Phosphoprotein</keyword>
<feature type="region of interest" description="Disordered" evidence="6">
    <location>
        <begin position="265"/>
        <end position="296"/>
    </location>
</feature>
<reference evidence="8" key="1">
    <citation type="submission" date="2023-01" db="EMBL/GenBank/DDBJ databases">
        <title>Genome assembly of the deep-sea coral Lophelia pertusa.</title>
        <authorList>
            <person name="Herrera S."/>
            <person name="Cordes E."/>
        </authorList>
    </citation>
    <scope>NUCLEOTIDE SEQUENCE</scope>
    <source>
        <strain evidence="8">USNM1676648</strain>
        <tissue evidence="8">Polyp</tissue>
    </source>
</reference>
<evidence type="ECO:0000259" key="7">
    <source>
        <dbReference type="Pfam" id="PF16739"/>
    </source>
</evidence>
<evidence type="ECO:0000256" key="1">
    <source>
        <dbReference type="ARBA" id="ARBA00022499"/>
    </source>
</evidence>
<dbReference type="AlphaFoldDB" id="A0A9X0CV65"/>